<reference evidence="2" key="2">
    <citation type="submission" date="2023-07" db="EMBL/GenBank/DDBJ databases">
        <title>Zobellia barbeyronii sp. nov., a new marine flavobacterium, isolated from green and red algae.</title>
        <authorList>
            <person name="Nedashkovskaya O.I."/>
            <person name="Otstavnykh N."/>
            <person name="Zhukova N."/>
            <person name="Guzev K."/>
            <person name="Chausova V."/>
            <person name="Tekutyeva L."/>
            <person name="Mikhailov V."/>
            <person name="Isaeva M."/>
        </authorList>
    </citation>
    <scope>NUCLEOTIDE SEQUENCE [LARGE SCALE GENOMIC DNA]</scope>
    <source>
        <strain evidence="2">KMM 6746</strain>
    </source>
</reference>
<name>A0ABS5WJS7_9FLAO</name>
<evidence type="ECO:0000313" key="2">
    <source>
        <dbReference type="Proteomes" id="UP000740413"/>
    </source>
</evidence>
<gene>
    <name evidence="1" type="ORF">HW347_20475</name>
</gene>
<proteinExistence type="predicted"/>
<dbReference type="Proteomes" id="UP000740413">
    <property type="component" value="Unassembled WGS sequence"/>
</dbReference>
<comment type="caution">
    <text evidence="1">The sequence shown here is derived from an EMBL/GenBank/DDBJ whole genome shotgun (WGS) entry which is preliminary data.</text>
</comment>
<organism evidence="1 2">
    <name type="scientific">Zobellia barbeyronii</name>
    <dbReference type="NCBI Taxonomy" id="2748009"/>
    <lineage>
        <taxon>Bacteria</taxon>
        <taxon>Pseudomonadati</taxon>
        <taxon>Bacteroidota</taxon>
        <taxon>Flavobacteriia</taxon>
        <taxon>Flavobacteriales</taxon>
        <taxon>Flavobacteriaceae</taxon>
        <taxon>Zobellia</taxon>
    </lineage>
</organism>
<evidence type="ECO:0000313" key="1">
    <source>
        <dbReference type="EMBL" id="MBT2163654.1"/>
    </source>
</evidence>
<accession>A0ABS5WJS7</accession>
<sequence length="221" mass="26392">MDTFQSLFLNYYIPASNKSIADSWTQISKSKYKHLLNIKKEDLKENLYETIRLGYIGLFHKYESYLKALVGATDFLMKDVNEENDLLNIKEYCQKEYGINIYKSHNHFPITNRINYISNCIKHYDGFPIKEPIHPEFESYDKNEKIKHSRDIFKSDIERLKIHCELLLSQLMAMGFKQYMDLDFETIQKSLKPELAEKLDTKEKISKIRKDFDFLLSDFRK</sequence>
<reference evidence="1 2" key="1">
    <citation type="submission" date="2020-06" db="EMBL/GenBank/DDBJ databases">
        <authorList>
            <person name="Isaeva M.P."/>
            <person name="Chernysheva N.Y."/>
        </authorList>
    </citation>
    <scope>NUCLEOTIDE SEQUENCE [LARGE SCALE GENOMIC DNA]</scope>
    <source>
        <strain evidence="1 2">KMM 6746</strain>
    </source>
</reference>
<dbReference type="EMBL" id="JACATN010000016">
    <property type="protein sequence ID" value="MBT2163654.1"/>
    <property type="molecule type" value="Genomic_DNA"/>
</dbReference>
<protein>
    <submittedName>
        <fullName evidence="1">Uncharacterized protein</fullName>
    </submittedName>
</protein>
<keyword evidence="2" id="KW-1185">Reference proteome</keyword>